<comment type="function">
    <text evidence="1 7">Assembles around the rod to form the L-ring and probably protects the motor/basal body from shearing forces during rotation.</text>
</comment>
<proteinExistence type="inferred from homology"/>
<keyword evidence="5 7" id="KW-0975">Bacterial flagellum</keyword>
<organism evidence="8 9">
    <name type="scientific">Engelhardtia mirabilis</name>
    <dbReference type="NCBI Taxonomy" id="2528011"/>
    <lineage>
        <taxon>Bacteria</taxon>
        <taxon>Pseudomonadati</taxon>
        <taxon>Planctomycetota</taxon>
        <taxon>Planctomycetia</taxon>
        <taxon>Planctomycetia incertae sedis</taxon>
        <taxon>Engelhardtia</taxon>
    </lineage>
</organism>
<dbReference type="Pfam" id="PF02107">
    <property type="entry name" value="FlgH"/>
    <property type="match status" value="1"/>
</dbReference>
<keyword evidence="6 7" id="KW-0998">Cell outer membrane</keyword>
<dbReference type="GO" id="GO:0009427">
    <property type="term" value="C:bacterial-type flagellum basal body, distal rod, L ring"/>
    <property type="evidence" value="ECO:0007669"/>
    <property type="project" value="InterPro"/>
</dbReference>
<keyword evidence="3" id="KW-0732">Signal</keyword>
<evidence type="ECO:0000256" key="2">
    <source>
        <dbReference type="ARBA" id="ARBA00006929"/>
    </source>
</evidence>
<evidence type="ECO:0000313" key="8">
    <source>
        <dbReference type="EMBL" id="QDU70082.1"/>
    </source>
</evidence>
<dbReference type="EMBL" id="CP036287">
    <property type="protein sequence ID" value="QDU70082.1"/>
    <property type="molecule type" value="Genomic_DNA"/>
</dbReference>
<dbReference type="PANTHER" id="PTHR34933:SF1">
    <property type="entry name" value="FLAGELLAR L-RING PROTEIN"/>
    <property type="match status" value="1"/>
</dbReference>
<protein>
    <recommendedName>
        <fullName evidence="7">Flagellar L-ring protein</fullName>
    </recommendedName>
    <alternativeName>
        <fullName evidence="7">Basal body L-ring protein</fullName>
    </alternativeName>
</protein>
<dbReference type="RefSeq" id="WP_145070584.1">
    <property type="nucleotide sequence ID" value="NZ_CP036287.1"/>
</dbReference>
<dbReference type="PANTHER" id="PTHR34933">
    <property type="entry name" value="FLAGELLAR L-RING PROTEIN"/>
    <property type="match status" value="1"/>
</dbReference>
<sequence length="209" mass="22413">MRSRVLLLCLAIAAATPVDKVAAQVRPGSIYDVEHGPIDLIANKTARRVGDLVTVLISETQDVSNEESSGITKETALTYELLNLDVLPGAFDTLPSLDASSSSEFGGQATVSKRGTFEARLTAMVVDVLPNGNLVISGRREVRVDKEVKLIEFSGVVRKYDVSAANTVTSELVADARVAYTGNGPLTKASARNGFGAWVFDALDWLWPF</sequence>
<gene>
    <name evidence="7 8" type="primary">flgH</name>
    <name evidence="8" type="ORF">Pla133_52050</name>
</gene>
<accession>A0A518BSY5</accession>
<keyword evidence="8" id="KW-0966">Cell projection</keyword>
<evidence type="ECO:0000313" key="9">
    <source>
        <dbReference type="Proteomes" id="UP000316921"/>
    </source>
</evidence>
<evidence type="ECO:0000256" key="7">
    <source>
        <dbReference type="HAMAP-Rule" id="MF_00415"/>
    </source>
</evidence>
<evidence type="ECO:0000256" key="3">
    <source>
        <dbReference type="ARBA" id="ARBA00022729"/>
    </source>
</evidence>
<dbReference type="GO" id="GO:0003774">
    <property type="term" value="F:cytoskeletal motor activity"/>
    <property type="evidence" value="ECO:0007669"/>
    <property type="project" value="InterPro"/>
</dbReference>
<dbReference type="PRINTS" id="PR01008">
    <property type="entry name" value="FLGLRINGFLGH"/>
</dbReference>
<evidence type="ECO:0000256" key="4">
    <source>
        <dbReference type="ARBA" id="ARBA00023136"/>
    </source>
</evidence>
<dbReference type="GO" id="GO:0009279">
    <property type="term" value="C:cell outer membrane"/>
    <property type="evidence" value="ECO:0007669"/>
    <property type="project" value="UniProtKB-SubCell"/>
</dbReference>
<comment type="subunit">
    <text evidence="7">The basal body constitutes a major portion of the flagellar organelle and consists of four rings (L,P,S, and M) mounted on a central rod.</text>
</comment>
<evidence type="ECO:0000256" key="5">
    <source>
        <dbReference type="ARBA" id="ARBA00023143"/>
    </source>
</evidence>
<dbReference type="AlphaFoldDB" id="A0A518BSY5"/>
<name>A0A518BSY5_9BACT</name>
<reference evidence="8 9" key="1">
    <citation type="submission" date="2019-02" db="EMBL/GenBank/DDBJ databases">
        <title>Deep-cultivation of Planctomycetes and their phenomic and genomic characterization uncovers novel biology.</title>
        <authorList>
            <person name="Wiegand S."/>
            <person name="Jogler M."/>
            <person name="Boedeker C."/>
            <person name="Pinto D."/>
            <person name="Vollmers J."/>
            <person name="Rivas-Marin E."/>
            <person name="Kohn T."/>
            <person name="Peeters S.H."/>
            <person name="Heuer A."/>
            <person name="Rast P."/>
            <person name="Oberbeckmann S."/>
            <person name="Bunk B."/>
            <person name="Jeske O."/>
            <person name="Meyerdierks A."/>
            <person name="Storesund J.E."/>
            <person name="Kallscheuer N."/>
            <person name="Luecker S."/>
            <person name="Lage O.M."/>
            <person name="Pohl T."/>
            <person name="Merkel B.J."/>
            <person name="Hornburger P."/>
            <person name="Mueller R.-W."/>
            <person name="Bruemmer F."/>
            <person name="Labrenz M."/>
            <person name="Spormann A.M."/>
            <person name="Op den Camp H."/>
            <person name="Overmann J."/>
            <person name="Amann R."/>
            <person name="Jetten M.S.M."/>
            <person name="Mascher T."/>
            <person name="Medema M.H."/>
            <person name="Devos D.P."/>
            <person name="Kaster A.-K."/>
            <person name="Ovreas L."/>
            <person name="Rohde M."/>
            <person name="Galperin M.Y."/>
            <person name="Jogler C."/>
        </authorList>
    </citation>
    <scope>NUCLEOTIDE SEQUENCE [LARGE SCALE GENOMIC DNA]</scope>
    <source>
        <strain evidence="8 9">Pla133</strain>
    </source>
</reference>
<keyword evidence="9" id="KW-1185">Reference proteome</keyword>
<evidence type="ECO:0000256" key="6">
    <source>
        <dbReference type="ARBA" id="ARBA00023237"/>
    </source>
</evidence>
<dbReference type="KEGG" id="pbap:Pla133_52050"/>
<dbReference type="GO" id="GO:0071973">
    <property type="term" value="P:bacterial-type flagellum-dependent cell motility"/>
    <property type="evidence" value="ECO:0007669"/>
    <property type="project" value="InterPro"/>
</dbReference>
<keyword evidence="8" id="KW-0282">Flagellum</keyword>
<comment type="similarity">
    <text evidence="2 7">Belongs to the FlgH family.</text>
</comment>
<evidence type="ECO:0000256" key="1">
    <source>
        <dbReference type="ARBA" id="ARBA00002591"/>
    </source>
</evidence>
<keyword evidence="4 7" id="KW-0472">Membrane</keyword>
<dbReference type="InterPro" id="IPR000527">
    <property type="entry name" value="Flag_Lring"/>
</dbReference>
<dbReference type="HAMAP" id="MF_00415">
    <property type="entry name" value="FlgH"/>
    <property type="match status" value="1"/>
</dbReference>
<keyword evidence="8" id="KW-0969">Cilium</keyword>
<comment type="subcellular location">
    <subcellularLocation>
        <location evidence="7">Cell outer membrane</location>
    </subcellularLocation>
    <subcellularLocation>
        <location evidence="7">Bacterial flagellum basal body</location>
    </subcellularLocation>
</comment>
<dbReference type="Proteomes" id="UP000316921">
    <property type="component" value="Chromosome"/>
</dbReference>